<dbReference type="OMA" id="QSCIVHQ"/>
<keyword evidence="4" id="KW-0539">Nucleus</keyword>
<feature type="domain" description="HORMA" evidence="7">
    <location>
        <begin position="25"/>
        <end position="229"/>
    </location>
</feature>
<dbReference type="InterPro" id="IPR051294">
    <property type="entry name" value="HORMA_MeioticProgression"/>
</dbReference>
<evidence type="ECO:0000256" key="5">
    <source>
        <dbReference type="ARBA" id="ARBA00023254"/>
    </source>
</evidence>
<dbReference type="STRING" id="905079.L1IAL9"/>
<proteinExistence type="predicted"/>
<evidence type="ECO:0000256" key="3">
    <source>
        <dbReference type="ARBA" id="ARBA00022454"/>
    </source>
</evidence>
<evidence type="ECO:0000313" key="8">
    <source>
        <dbReference type="EMBL" id="EKX33157.1"/>
    </source>
</evidence>
<dbReference type="SUPFAM" id="SSF56019">
    <property type="entry name" value="The spindle assembly checkpoint protein mad2"/>
    <property type="match status" value="1"/>
</dbReference>
<dbReference type="GeneID" id="17289886"/>
<accession>L1IAL9</accession>
<dbReference type="AlphaFoldDB" id="L1IAL9"/>
<dbReference type="Proteomes" id="UP000011087">
    <property type="component" value="Unassembled WGS sequence"/>
</dbReference>
<comment type="subcellular location">
    <subcellularLocation>
        <location evidence="2">Chromosome</location>
    </subcellularLocation>
    <subcellularLocation>
        <location evidence="1">Nucleus</location>
    </subcellularLocation>
</comment>
<dbReference type="PaxDb" id="55529-EKX33157"/>
<reference evidence="9" key="3">
    <citation type="submission" date="2016-03" db="UniProtKB">
        <authorList>
            <consortium name="EnsemblProtists"/>
        </authorList>
    </citation>
    <scope>IDENTIFICATION</scope>
</reference>
<dbReference type="EnsemblProtists" id="EKX33157">
    <property type="protein sequence ID" value="EKX33157"/>
    <property type="gene ID" value="GUITHDRAFT_148130"/>
</dbReference>
<evidence type="ECO:0000256" key="6">
    <source>
        <dbReference type="SAM" id="MobiDB-lite"/>
    </source>
</evidence>
<dbReference type="GO" id="GO:0005634">
    <property type="term" value="C:nucleus"/>
    <property type="evidence" value="ECO:0007669"/>
    <property type="project" value="UniProtKB-SubCell"/>
</dbReference>
<evidence type="ECO:0000313" key="9">
    <source>
        <dbReference type="EnsemblProtists" id="EKX33157"/>
    </source>
</evidence>
<dbReference type="OrthoDB" id="1928087at2759"/>
<evidence type="ECO:0000256" key="4">
    <source>
        <dbReference type="ARBA" id="ARBA00023242"/>
    </source>
</evidence>
<name>L1IAL9_GUITC</name>
<dbReference type="PANTHER" id="PTHR48225">
    <property type="entry name" value="HORMA DOMAIN-CONTAINING PROTEIN 1"/>
    <property type="match status" value="1"/>
</dbReference>
<sequence>MSRAAKTTMAVATAATAAATMMTKKTSLYVTQNLLAALLSEICFIRNIFSENAFTLKKFGATNFHALIKHADKILYWLEEGISCVFTALKQNHLKMLVFGIYTEKDQNCLVEAWYFKIDANGSLNIERGNSKEKNHVQNFIGYTQKEVKQLSSQERCITMRLYFDPKNVGYKKVTYLMHLKSWQPPPQDFDIPGFQDSKTDDCIMYTSPPENYLLGKSSTPYHSVELRVKTTVEEPEELTQNTENYIDNDFDAMWEDSDNEDNAEENDVQVPLTQMDLNENRIQNNLQVSTPASTDQVKTPEYRSPNLFNVEEQEEHDELDDIATNLQNLSVTRLEPKSGPQSRPKKRRCSRPKFTRKKSTKKGAKPKPLF</sequence>
<feature type="region of interest" description="Disordered" evidence="6">
    <location>
        <begin position="329"/>
        <end position="371"/>
    </location>
</feature>
<keyword evidence="5" id="KW-0469">Meiosis</keyword>
<dbReference type="KEGG" id="gtt:GUITHDRAFT_148130"/>
<keyword evidence="10" id="KW-1185">Reference proteome</keyword>
<dbReference type="RefSeq" id="XP_005820137.1">
    <property type="nucleotide sequence ID" value="XM_005820080.1"/>
</dbReference>
<reference evidence="8 10" key="1">
    <citation type="journal article" date="2012" name="Nature">
        <title>Algal genomes reveal evolutionary mosaicism and the fate of nucleomorphs.</title>
        <authorList>
            <consortium name="DOE Joint Genome Institute"/>
            <person name="Curtis B.A."/>
            <person name="Tanifuji G."/>
            <person name="Burki F."/>
            <person name="Gruber A."/>
            <person name="Irimia M."/>
            <person name="Maruyama S."/>
            <person name="Arias M.C."/>
            <person name="Ball S.G."/>
            <person name="Gile G.H."/>
            <person name="Hirakawa Y."/>
            <person name="Hopkins J.F."/>
            <person name="Kuo A."/>
            <person name="Rensing S.A."/>
            <person name="Schmutz J."/>
            <person name="Symeonidi A."/>
            <person name="Elias M."/>
            <person name="Eveleigh R.J."/>
            <person name="Herman E.K."/>
            <person name="Klute M.J."/>
            <person name="Nakayama T."/>
            <person name="Obornik M."/>
            <person name="Reyes-Prieto A."/>
            <person name="Armbrust E.V."/>
            <person name="Aves S.J."/>
            <person name="Beiko R.G."/>
            <person name="Coutinho P."/>
            <person name="Dacks J.B."/>
            <person name="Durnford D.G."/>
            <person name="Fast N.M."/>
            <person name="Green B.R."/>
            <person name="Grisdale C.J."/>
            <person name="Hempel F."/>
            <person name="Henrissat B."/>
            <person name="Hoppner M.P."/>
            <person name="Ishida K."/>
            <person name="Kim E."/>
            <person name="Koreny L."/>
            <person name="Kroth P.G."/>
            <person name="Liu Y."/>
            <person name="Malik S.B."/>
            <person name="Maier U.G."/>
            <person name="McRose D."/>
            <person name="Mock T."/>
            <person name="Neilson J.A."/>
            <person name="Onodera N.T."/>
            <person name="Poole A.M."/>
            <person name="Pritham E.J."/>
            <person name="Richards T.A."/>
            <person name="Rocap G."/>
            <person name="Roy S.W."/>
            <person name="Sarai C."/>
            <person name="Schaack S."/>
            <person name="Shirato S."/>
            <person name="Slamovits C.H."/>
            <person name="Spencer D.F."/>
            <person name="Suzuki S."/>
            <person name="Worden A.Z."/>
            <person name="Zauner S."/>
            <person name="Barry K."/>
            <person name="Bell C."/>
            <person name="Bharti A.K."/>
            <person name="Crow J.A."/>
            <person name="Grimwood J."/>
            <person name="Kramer R."/>
            <person name="Lindquist E."/>
            <person name="Lucas S."/>
            <person name="Salamov A."/>
            <person name="McFadden G.I."/>
            <person name="Lane C.E."/>
            <person name="Keeling P.J."/>
            <person name="Gray M.W."/>
            <person name="Grigoriev I.V."/>
            <person name="Archibald J.M."/>
        </authorList>
    </citation>
    <scope>NUCLEOTIDE SEQUENCE</scope>
    <source>
        <strain evidence="8 10">CCMP2712</strain>
    </source>
</reference>
<dbReference type="GO" id="GO:0051321">
    <property type="term" value="P:meiotic cell cycle"/>
    <property type="evidence" value="ECO:0007669"/>
    <property type="project" value="UniProtKB-KW"/>
</dbReference>
<dbReference type="PROSITE" id="PS50815">
    <property type="entry name" value="HORMA"/>
    <property type="match status" value="1"/>
</dbReference>
<dbReference type="InterPro" id="IPR036570">
    <property type="entry name" value="HORMA_dom_sf"/>
</dbReference>
<dbReference type="PANTHER" id="PTHR48225:SF7">
    <property type="entry name" value="MEIOSIS-SPECIFIC PROTEIN HOP1"/>
    <property type="match status" value="1"/>
</dbReference>
<feature type="compositionally biased region" description="Basic residues" evidence="6">
    <location>
        <begin position="344"/>
        <end position="371"/>
    </location>
</feature>
<keyword evidence="3" id="KW-0158">Chromosome</keyword>
<dbReference type="GO" id="GO:0005694">
    <property type="term" value="C:chromosome"/>
    <property type="evidence" value="ECO:0007669"/>
    <property type="project" value="UniProtKB-SubCell"/>
</dbReference>
<gene>
    <name evidence="8" type="primary">HOP1</name>
    <name evidence="8" type="ORF">GUITHDRAFT_148130</name>
</gene>
<evidence type="ECO:0000259" key="7">
    <source>
        <dbReference type="PROSITE" id="PS50815"/>
    </source>
</evidence>
<dbReference type="Pfam" id="PF02301">
    <property type="entry name" value="HORMA"/>
    <property type="match status" value="1"/>
</dbReference>
<dbReference type="EMBL" id="JH993154">
    <property type="protein sequence ID" value="EKX33157.1"/>
    <property type="molecule type" value="Genomic_DNA"/>
</dbReference>
<dbReference type="HOGENOM" id="CLU_746892_0_0_1"/>
<protein>
    <submittedName>
        <fullName evidence="8">HOP1 meiosis-specific synaptonemal complex axial element HORMA domain-containing protein</fullName>
    </submittedName>
</protein>
<organism evidence="8">
    <name type="scientific">Guillardia theta (strain CCMP2712)</name>
    <name type="common">Cryptophyte</name>
    <dbReference type="NCBI Taxonomy" id="905079"/>
    <lineage>
        <taxon>Eukaryota</taxon>
        <taxon>Cryptophyceae</taxon>
        <taxon>Pyrenomonadales</taxon>
        <taxon>Geminigeraceae</taxon>
        <taxon>Guillardia</taxon>
    </lineage>
</organism>
<dbReference type="InterPro" id="IPR003511">
    <property type="entry name" value="HORMA_dom"/>
</dbReference>
<evidence type="ECO:0000256" key="2">
    <source>
        <dbReference type="ARBA" id="ARBA00004286"/>
    </source>
</evidence>
<reference evidence="10" key="2">
    <citation type="submission" date="2012-11" db="EMBL/GenBank/DDBJ databases">
        <authorList>
            <person name="Kuo A."/>
            <person name="Curtis B.A."/>
            <person name="Tanifuji G."/>
            <person name="Burki F."/>
            <person name="Gruber A."/>
            <person name="Irimia M."/>
            <person name="Maruyama S."/>
            <person name="Arias M.C."/>
            <person name="Ball S.G."/>
            <person name="Gile G.H."/>
            <person name="Hirakawa Y."/>
            <person name="Hopkins J.F."/>
            <person name="Rensing S.A."/>
            <person name="Schmutz J."/>
            <person name="Symeonidi A."/>
            <person name="Elias M."/>
            <person name="Eveleigh R.J."/>
            <person name="Herman E.K."/>
            <person name="Klute M.J."/>
            <person name="Nakayama T."/>
            <person name="Obornik M."/>
            <person name="Reyes-Prieto A."/>
            <person name="Armbrust E.V."/>
            <person name="Aves S.J."/>
            <person name="Beiko R.G."/>
            <person name="Coutinho P."/>
            <person name="Dacks J.B."/>
            <person name="Durnford D.G."/>
            <person name="Fast N.M."/>
            <person name="Green B.R."/>
            <person name="Grisdale C."/>
            <person name="Hempe F."/>
            <person name="Henrissat B."/>
            <person name="Hoppner M.P."/>
            <person name="Ishida K.-I."/>
            <person name="Kim E."/>
            <person name="Koreny L."/>
            <person name="Kroth P.G."/>
            <person name="Liu Y."/>
            <person name="Malik S.-B."/>
            <person name="Maier U.G."/>
            <person name="McRose D."/>
            <person name="Mock T."/>
            <person name="Neilson J.A."/>
            <person name="Onodera N.T."/>
            <person name="Poole A.M."/>
            <person name="Pritham E.J."/>
            <person name="Richards T.A."/>
            <person name="Rocap G."/>
            <person name="Roy S.W."/>
            <person name="Sarai C."/>
            <person name="Schaack S."/>
            <person name="Shirato S."/>
            <person name="Slamovits C.H."/>
            <person name="Spencer D.F."/>
            <person name="Suzuki S."/>
            <person name="Worden A.Z."/>
            <person name="Zauner S."/>
            <person name="Barry K."/>
            <person name="Bell C."/>
            <person name="Bharti A.K."/>
            <person name="Crow J.A."/>
            <person name="Grimwood J."/>
            <person name="Kramer R."/>
            <person name="Lindquist E."/>
            <person name="Lucas S."/>
            <person name="Salamov A."/>
            <person name="McFadden G.I."/>
            <person name="Lane C.E."/>
            <person name="Keeling P.J."/>
            <person name="Gray M.W."/>
            <person name="Grigoriev I.V."/>
            <person name="Archibald J.M."/>
        </authorList>
    </citation>
    <scope>NUCLEOTIDE SEQUENCE</scope>
    <source>
        <strain evidence="10">CCMP2712</strain>
    </source>
</reference>
<evidence type="ECO:0000313" key="10">
    <source>
        <dbReference type="Proteomes" id="UP000011087"/>
    </source>
</evidence>
<evidence type="ECO:0000256" key="1">
    <source>
        <dbReference type="ARBA" id="ARBA00004123"/>
    </source>
</evidence>
<dbReference type="Gene3D" id="3.30.900.10">
    <property type="entry name" value="HORMA domain"/>
    <property type="match status" value="1"/>
</dbReference>